<dbReference type="EMBL" id="JSYN01000004">
    <property type="protein sequence ID" value="KIA95773.1"/>
    <property type="molecule type" value="Genomic_DNA"/>
</dbReference>
<comment type="caution">
    <text evidence="2">The sequence shown here is derived from an EMBL/GenBank/DDBJ whole genome shotgun (WGS) entry which is preliminary data.</text>
</comment>
<evidence type="ECO:0000313" key="3">
    <source>
        <dbReference type="Proteomes" id="UP000031246"/>
    </source>
</evidence>
<dbReference type="SUPFAM" id="SSF160719">
    <property type="entry name" value="gpW/gp25-like"/>
    <property type="match status" value="1"/>
</dbReference>
<dbReference type="Proteomes" id="UP000031246">
    <property type="component" value="Unassembled WGS sequence"/>
</dbReference>
<evidence type="ECO:0000259" key="1">
    <source>
        <dbReference type="Pfam" id="PF04965"/>
    </source>
</evidence>
<gene>
    <name evidence="2" type="ORF">OC25_04245</name>
</gene>
<dbReference type="RefSeq" id="WP_039472141.1">
    <property type="nucleotide sequence ID" value="NZ_JSYN01000004.1"/>
</dbReference>
<evidence type="ECO:0000313" key="2">
    <source>
        <dbReference type="EMBL" id="KIA95773.1"/>
    </source>
</evidence>
<dbReference type="Gene3D" id="3.10.450.40">
    <property type="match status" value="1"/>
</dbReference>
<feature type="domain" description="IraD/Gp25-like" evidence="1">
    <location>
        <begin position="36"/>
        <end position="122"/>
    </location>
</feature>
<dbReference type="Pfam" id="PF04965">
    <property type="entry name" value="GPW_gp25"/>
    <property type="match status" value="1"/>
</dbReference>
<sequence>MDTENNFLGKGWAFPPIITKYQGTTAFATQMVSEVTDINQSLEILFGTAVGERVMQAEYGCNVEDMIFEPLNVTLVTRITERIRRAIIYYEPRIKLDKLDVFKNDEQGIINLVVEYTVRSTNTRNNIVYPYYLTEGTNI</sequence>
<proteinExistence type="predicted"/>
<dbReference type="OrthoDB" id="9802846at2"/>
<name>A0A0C1FV80_9SPHI</name>
<protein>
    <recommendedName>
        <fullName evidence="1">IraD/Gp25-like domain-containing protein</fullName>
    </recommendedName>
</protein>
<dbReference type="AlphaFoldDB" id="A0A0C1FV80"/>
<dbReference type="InterPro" id="IPR007048">
    <property type="entry name" value="IraD/Gp25-like"/>
</dbReference>
<reference evidence="2 3" key="1">
    <citation type="submission" date="2014-10" db="EMBL/GenBank/DDBJ databases">
        <title>Pedobacter Kyungheensis.</title>
        <authorList>
            <person name="Anderson B.M."/>
            <person name="Newman J.D."/>
        </authorList>
    </citation>
    <scope>NUCLEOTIDE SEQUENCE [LARGE SCALE GENOMIC DNA]</scope>
    <source>
        <strain evidence="2 3">KACC 16221</strain>
    </source>
</reference>
<keyword evidence="3" id="KW-1185">Reference proteome</keyword>
<organism evidence="2 3">
    <name type="scientific">Pedobacter kyungheensis</name>
    <dbReference type="NCBI Taxonomy" id="1069985"/>
    <lineage>
        <taxon>Bacteria</taxon>
        <taxon>Pseudomonadati</taxon>
        <taxon>Bacteroidota</taxon>
        <taxon>Sphingobacteriia</taxon>
        <taxon>Sphingobacteriales</taxon>
        <taxon>Sphingobacteriaceae</taxon>
        <taxon>Pedobacter</taxon>
    </lineage>
</organism>
<accession>A0A0C1FV80</accession>